<dbReference type="AlphaFoldDB" id="A0AAN8XDF7"/>
<protein>
    <submittedName>
        <fullName evidence="2">Uncharacterized protein</fullName>
    </submittedName>
</protein>
<sequence length="141" mass="15515">DLHPPLSEEGLRTSHDNMRTLMEKLAQLSESIENLHSNTSSDRKTSSSERKSSSHQIPSAQMSISRQTELPSLSKLTSGTSHQQTCDMNVTNSPNEQANINIPPNNSSAHNVTFGSSLSSQQYANSLNSNMKRKSGEPYKK</sequence>
<feature type="compositionally biased region" description="Basic and acidic residues" evidence="1">
    <location>
        <begin position="41"/>
        <end position="52"/>
    </location>
</feature>
<proteinExistence type="predicted"/>
<name>A0AAN8XDF7_HALRR</name>
<dbReference type="EMBL" id="JAXCGZ010004160">
    <property type="protein sequence ID" value="KAK7082152.1"/>
    <property type="molecule type" value="Genomic_DNA"/>
</dbReference>
<dbReference type="Proteomes" id="UP001381693">
    <property type="component" value="Unassembled WGS sequence"/>
</dbReference>
<evidence type="ECO:0000256" key="1">
    <source>
        <dbReference type="SAM" id="MobiDB-lite"/>
    </source>
</evidence>
<feature type="compositionally biased region" description="Polar residues" evidence="1">
    <location>
        <begin position="55"/>
        <end position="130"/>
    </location>
</feature>
<keyword evidence="3" id="KW-1185">Reference proteome</keyword>
<feature type="non-terminal residue" evidence="2">
    <location>
        <position position="1"/>
    </location>
</feature>
<evidence type="ECO:0000313" key="3">
    <source>
        <dbReference type="Proteomes" id="UP001381693"/>
    </source>
</evidence>
<organism evidence="2 3">
    <name type="scientific">Halocaridina rubra</name>
    <name type="common">Hawaiian red shrimp</name>
    <dbReference type="NCBI Taxonomy" id="373956"/>
    <lineage>
        <taxon>Eukaryota</taxon>
        <taxon>Metazoa</taxon>
        <taxon>Ecdysozoa</taxon>
        <taxon>Arthropoda</taxon>
        <taxon>Crustacea</taxon>
        <taxon>Multicrustacea</taxon>
        <taxon>Malacostraca</taxon>
        <taxon>Eumalacostraca</taxon>
        <taxon>Eucarida</taxon>
        <taxon>Decapoda</taxon>
        <taxon>Pleocyemata</taxon>
        <taxon>Caridea</taxon>
        <taxon>Atyoidea</taxon>
        <taxon>Atyidae</taxon>
        <taxon>Halocaridina</taxon>
    </lineage>
</organism>
<comment type="caution">
    <text evidence="2">The sequence shown here is derived from an EMBL/GenBank/DDBJ whole genome shotgun (WGS) entry which is preliminary data.</text>
</comment>
<evidence type="ECO:0000313" key="2">
    <source>
        <dbReference type="EMBL" id="KAK7082152.1"/>
    </source>
</evidence>
<reference evidence="2 3" key="1">
    <citation type="submission" date="2023-11" db="EMBL/GenBank/DDBJ databases">
        <title>Halocaridina rubra genome assembly.</title>
        <authorList>
            <person name="Smith C."/>
        </authorList>
    </citation>
    <scope>NUCLEOTIDE SEQUENCE [LARGE SCALE GENOMIC DNA]</scope>
    <source>
        <strain evidence="2">EP-1</strain>
        <tissue evidence="2">Whole</tissue>
    </source>
</reference>
<accession>A0AAN8XDF7</accession>
<gene>
    <name evidence="2" type="ORF">SK128_027370</name>
</gene>
<feature type="region of interest" description="Disordered" evidence="1">
    <location>
        <begin position="29"/>
        <end position="141"/>
    </location>
</feature>